<comment type="caution">
    <text evidence="1">The sequence shown here is derived from an EMBL/GenBank/DDBJ whole genome shotgun (WGS) entry which is preliminary data.</text>
</comment>
<reference evidence="2" key="1">
    <citation type="journal article" date="2022" name="Mol. Ecol. Resour.">
        <title>The genomes of chicory, endive, great burdock and yacon provide insights into Asteraceae palaeo-polyploidization history and plant inulin production.</title>
        <authorList>
            <person name="Fan W."/>
            <person name="Wang S."/>
            <person name="Wang H."/>
            <person name="Wang A."/>
            <person name="Jiang F."/>
            <person name="Liu H."/>
            <person name="Zhao H."/>
            <person name="Xu D."/>
            <person name="Zhang Y."/>
        </authorList>
    </citation>
    <scope>NUCLEOTIDE SEQUENCE [LARGE SCALE GENOMIC DNA]</scope>
    <source>
        <strain evidence="2">cv. Niubang</strain>
    </source>
</reference>
<accession>A0ACB9BA54</accession>
<dbReference type="Proteomes" id="UP001055879">
    <property type="component" value="Linkage Group LG06"/>
</dbReference>
<evidence type="ECO:0000313" key="2">
    <source>
        <dbReference type="Proteomes" id="UP001055879"/>
    </source>
</evidence>
<evidence type="ECO:0000313" key="1">
    <source>
        <dbReference type="EMBL" id="KAI3719090.1"/>
    </source>
</evidence>
<gene>
    <name evidence="1" type="ORF">L6452_19980</name>
</gene>
<name>A0ACB9BA54_ARCLA</name>
<keyword evidence="2" id="KW-1185">Reference proteome</keyword>
<sequence>MAIFIKPSPSLMFLMFLFMMVMPTTISSARSFLQPIRKTYLSRFEGDHGGALRTPSGEIVTLLVTKVDDYNVVKGFHLHILSKGIVRGSGPSHRGHHLVLSTADEP</sequence>
<dbReference type="EMBL" id="CM042052">
    <property type="protein sequence ID" value="KAI3719090.1"/>
    <property type="molecule type" value="Genomic_DNA"/>
</dbReference>
<proteinExistence type="predicted"/>
<organism evidence="1 2">
    <name type="scientific">Arctium lappa</name>
    <name type="common">Greater burdock</name>
    <name type="synonym">Lappa major</name>
    <dbReference type="NCBI Taxonomy" id="4217"/>
    <lineage>
        <taxon>Eukaryota</taxon>
        <taxon>Viridiplantae</taxon>
        <taxon>Streptophyta</taxon>
        <taxon>Embryophyta</taxon>
        <taxon>Tracheophyta</taxon>
        <taxon>Spermatophyta</taxon>
        <taxon>Magnoliopsida</taxon>
        <taxon>eudicotyledons</taxon>
        <taxon>Gunneridae</taxon>
        <taxon>Pentapetalae</taxon>
        <taxon>asterids</taxon>
        <taxon>campanulids</taxon>
        <taxon>Asterales</taxon>
        <taxon>Asteraceae</taxon>
        <taxon>Carduoideae</taxon>
        <taxon>Cardueae</taxon>
        <taxon>Arctiinae</taxon>
        <taxon>Arctium</taxon>
    </lineage>
</organism>
<reference evidence="1 2" key="2">
    <citation type="journal article" date="2022" name="Mol. Ecol. Resour.">
        <title>The genomes of chicory, endive, great burdock and yacon provide insights into Asteraceae paleo-polyploidization history and plant inulin production.</title>
        <authorList>
            <person name="Fan W."/>
            <person name="Wang S."/>
            <person name="Wang H."/>
            <person name="Wang A."/>
            <person name="Jiang F."/>
            <person name="Liu H."/>
            <person name="Zhao H."/>
            <person name="Xu D."/>
            <person name="Zhang Y."/>
        </authorList>
    </citation>
    <scope>NUCLEOTIDE SEQUENCE [LARGE SCALE GENOMIC DNA]</scope>
    <source>
        <strain evidence="2">cv. Niubang</strain>
    </source>
</reference>
<protein>
    <submittedName>
        <fullName evidence="1">Uncharacterized protein</fullName>
    </submittedName>
</protein>